<dbReference type="GO" id="GO:0003677">
    <property type="term" value="F:DNA binding"/>
    <property type="evidence" value="ECO:0007669"/>
    <property type="project" value="UniProtKB-KW"/>
</dbReference>
<feature type="domain" description="Type I restriction modification DNA specificity" evidence="4">
    <location>
        <begin position="17"/>
        <end position="151"/>
    </location>
</feature>
<keyword evidence="5" id="KW-0540">Nuclease</keyword>
<evidence type="ECO:0000256" key="3">
    <source>
        <dbReference type="ARBA" id="ARBA00023125"/>
    </source>
</evidence>
<keyword evidence="3" id="KW-0238">DNA-binding</keyword>
<evidence type="ECO:0000256" key="1">
    <source>
        <dbReference type="ARBA" id="ARBA00010923"/>
    </source>
</evidence>
<evidence type="ECO:0000256" key="2">
    <source>
        <dbReference type="ARBA" id="ARBA00022747"/>
    </source>
</evidence>
<name>A0A364JKD2_9STAP</name>
<keyword evidence="6" id="KW-1185">Reference proteome</keyword>
<accession>A0A364JKD2</accession>
<keyword evidence="5" id="KW-0255">Endonuclease</keyword>
<protein>
    <submittedName>
        <fullName evidence="5">Restriction endonuclease subunit S</fullName>
    </submittedName>
</protein>
<evidence type="ECO:0000313" key="5">
    <source>
        <dbReference type="EMBL" id="RAI79101.1"/>
    </source>
</evidence>
<dbReference type="InterPro" id="IPR000055">
    <property type="entry name" value="Restrct_endonuc_typeI_TRD"/>
</dbReference>
<dbReference type="EMBL" id="MJBI02000011">
    <property type="protein sequence ID" value="RAI79101.1"/>
    <property type="molecule type" value="Genomic_DNA"/>
</dbReference>
<keyword evidence="5" id="KW-0378">Hydrolase</keyword>
<comment type="similarity">
    <text evidence="1">Belongs to the type-I restriction system S methylase family.</text>
</comment>
<dbReference type="PANTHER" id="PTHR30408:SF13">
    <property type="entry name" value="TYPE I RESTRICTION ENZYME HINDI SPECIFICITY SUBUNIT"/>
    <property type="match status" value="1"/>
</dbReference>
<dbReference type="InterPro" id="IPR044946">
    <property type="entry name" value="Restrct_endonuc_typeI_TRD_sf"/>
</dbReference>
<sequence length="399" mass="45767">MGQSPKSEFYNDIAGTPFLQGNRTFGFMYPKFDTYTSKITKLAGKGDILFSVRAPVGDINIAPLELCIGRGLSAISSKNDNNEFLYYLLKNMKNIENFTSGTIFSSINKKTLENLEFYIPNNQTQRKIGKILRNIDEKIELNNKTIDNLEQISQTLFKHWFIDFEFPNEDGKPYKSSGGEMVESELGEIPKGWMIHSLSEYVDIKKGLSYKGEFLDKDKLLDESFPLISLSNFNFIKGFKDKKTKYYFGDYKQNHKIYPGDLIIAATDLTQDRKMLGAPALVPNLSDLMIYSLDVFKVIENNLPLYFLYFSLQTRNYRMIVEGNATGTTVLRISKDSLLSYKFPKSNNELEQLYHNTVVNIMNMISLLNEQSKFLEKLRDSLLPKLLSGEIEIPEDLEV</sequence>
<dbReference type="AlphaFoldDB" id="A0A364JKD2"/>
<reference evidence="5 6" key="1">
    <citation type="journal article" date="2018" name="Front. Microbiol.">
        <title>Description and Comparative Genomics of Macrococcus caseolyticus subsp. hominis subsp. nov., Macrococcus goetzii sp. nov., Macrococcus epidermidis sp. nov., and Macrococcus bohemicus sp. nov., Novel Macrococci From Human Clinical Material With Virulence Potential and Suspected Uptake of Foreign DNA by Natural Transformation.</title>
        <authorList>
            <person name="Maslanova I."/>
            <person name="Wertheimer Z."/>
            <person name="Sedlacek I."/>
            <person name="Svec P."/>
            <person name="Indrakova A."/>
            <person name="Kovarovic V."/>
            <person name="Schumann P."/>
            <person name="Sproer C."/>
            <person name="Kralova S."/>
            <person name="Sedo O."/>
            <person name="Kristofova L."/>
            <person name="Vrbovska V."/>
            <person name="Fuzik T."/>
            <person name="Petras P."/>
            <person name="Zdrahal Z."/>
            <person name="Ruzickova V."/>
            <person name="Doskar J."/>
            <person name="Pantucek R."/>
        </authorList>
    </citation>
    <scope>NUCLEOTIDE SEQUENCE [LARGE SCALE GENOMIC DNA]</scope>
    <source>
        <strain evidence="5 6">CCM 4927</strain>
    </source>
</reference>
<dbReference type="SUPFAM" id="SSF116734">
    <property type="entry name" value="DNA methylase specificity domain"/>
    <property type="match status" value="2"/>
</dbReference>
<evidence type="ECO:0000313" key="6">
    <source>
        <dbReference type="Proteomes" id="UP000229523"/>
    </source>
</evidence>
<dbReference type="Pfam" id="PF01420">
    <property type="entry name" value="Methylase_S"/>
    <property type="match status" value="1"/>
</dbReference>
<dbReference type="PANTHER" id="PTHR30408">
    <property type="entry name" value="TYPE-1 RESTRICTION ENZYME ECOKI SPECIFICITY PROTEIN"/>
    <property type="match status" value="1"/>
</dbReference>
<evidence type="ECO:0000259" key="4">
    <source>
        <dbReference type="Pfam" id="PF01420"/>
    </source>
</evidence>
<proteinExistence type="inferred from homology"/>
<organism evidence="5 6">
    <name type="scientific">Macrococcoides goetzii</name>
    <dbReference type="NCBI Taxonomy" id="1891097"/>
    <lineage>
        <taxon>Bacteria</taxon>
        <taxon>Bacillati</taxon>
        <taxon>Bacillota</taxon>
        <taxon>Bacilli</taxon>
        <taxon>Bacillales</taxon>
        <taxon>Staphylococcaceae</taxon>
        <taxon>Macrococcoides</taxon>
    </lineage>
</organism>
<comment type="caution">
    <text evidence="5">The sequence shown here is derived from an EMBL/GenBank/DDBJ whole genome shotgun (WGS) entry which is preliminary data.</text>
</comment>
<dbReference type="GO" id="GO:0004519">
    <property type="term" value="F:endonuclease activity"/>
    <property type="evidence" value="ECO:0007669"/>
    <property type="project" value="UniProtKB-KW"/>
</dbReference>
<gene>
    <name evidence="5" type="ORF">BFS35_012645</name>
</gene>
<dbReference type="GO" id="GO:0009307">
    <property type="term" value="P:DNA restriction-modification system"/>
    <property type="evidence" value="ECO:0007669"/>
    <property type="project" value="UniProtKB-KW"/>
</dbReference>
<dbReference type="Proteomes" id="UP000229523">
    <property type="component" value="Unassembled WGS sequence"/>
</dbReference>
<dbReference type="InterPro" id="IPR052021">
    <property type="entry name" value="Type-I_RS_S_subunit"/>
</dbReference>
<dbReference type="Gene3D" id="3.90.220.20">
    <property type="entry name" value="DNA methylase specificity domains"/>
    <property type="match status" value="2"/>
</dbReference>
<keyword evidence="2" id="KW-0680">Restriction system</keyword>